<sequence length="176" mass="19534">MPKELLHTALFLLTLSLSQFNTAASQRSTGQCGRRNVSSMVREYIEPSFTRIQGGEEAIPHSWPWTAQLLRDGYHICDAVLIDQSYVLTTSHCIAPSPISLRYSILLGGHSYKSGEKYQVVGMSIHPLFNKVWSRAYDYALLKISPPAIINENVSTVCLPTAPPPPNRDCVVTGIF</sequence>
<protein>
    <submittedName>
        <fullName evidence="5">Peptidase S1 domain-containing protein</fullName>
    </submittedName>
</protein>
<dbReference type="Pfam" id="PF00089">
    <property type="entry name" value="Trypsin"/>
    <property type="match status" value="1"/>
</dbReference>
<evidence type="ECO:0000259" key="3">
    <source>
        <dbReference type="PROSITE" id="PS50240"/>
    </source>
</evidence>
<dbReference type="Gene3D" id="2.40.10.10">
    <property type="entry name" value="Trypsin-like serine proteases"/>
    <property type="match status" value="1"/>
</dbReference>
<evidence type="ECO:0000256" key="1">
    <source>
        <dbReference type="ARBA" id="ARBA00023157"/>
    </source>
</evidence>
<feature type="domain" description="Peptidase S1" evidence="3">
    <location>
        <begin position="52"/>
        <end position="176"/>
    </location>
</feature>
<feature type="chain" id="PRO_5037688205" evidence="2">
    <location>
        <begin position="26"/>
        <end position="176"/>
    </location>
</feature>
<evidence type="ECO:0000313" key="5">
    <source>
        <dbReference type="WBParaSite" id="PSAMB.scaffold9908size4522.g32846.t1"/>
    </source>
</evidence>
<dbReference type="PROSITE" id="PS50240">
    <property type="entry name" value="TRYPSIN_DOM"/>
    <property type="match status" value="1"/>
</dbReference>
<dbReference type="InterPro" id="IPR009003">
    <property type="entry name" value="Peptidase_S1_PA"/>
</dbReference>
<accession>A0A914XS82</accession>
<dbReference type="SUPFAM" id="SSF50494">
    <property type="entry name" value="Trypsin-like serine proteases"/>
    <property type="match status" value="1"/>
</dbReference>
<dbReference type="InterPro" id="IPR043504">
    <property type="entry name" value="Peptidase_S1_PA_chymotrypsin"/>
</dbReference>
<dbReference type="WBParaSite" id="PSAMB.scaffold9908size4522.g32846.t1">
    <property type="protein sequence ID" value="PSAMB.scaffold9908size4522.g32846.t1"/>
    <property type="gene ID" value="PSAMB.scaffold9908size4522.g32846"/>
</dbReference>
<name>A0A914XS82_9BILA</name>
<evidence type="ECO:0000313" key="4">
    <source>
        <dbReference type="Proteomes" id="UP000887566"/>
    </source>
</evidence>
<proteinExistence type="predicted"/>
<dbReference type="PANTHER" id="PTHR24252">
    <property type="entry name" value="ACROSIN-RELATED"/>
    <property type="match status" value="1"/>
</dbReference>
<keyword evidence="2" id="KW-0732">Signal</keyword>
<keyword evidence="4" id="KW-1185">Reference proteome</keyword>
<evidence type="ECO:0000256" key="2">
    <source>
        <dbReference type="SAM" id="SignalP"/>
    </source>
</evidence>
<organism evidence="4 5">
    <name type="scientific">Plectus sambesii</name>
    <dbReference type="NCBI Taxonomy" id="2011161"/>
    <lineage>
        <taxon>Eukaryota</taxon>
        <taxon>Metazoa</taxon>
        <taxon>Ecdysozoa</taxon>
        <taxon>Nematoda</taxon>
        <taxon>Chromadorea</taxon>
        <taxon>Plectida</taxon>
        <taxon>Plectina</taxon>
        <taxon>Plectoidea</taxon>
        <taxon>Plectidae</taxon>
        <taxon>Plectus</taxon>
    </lineage>
</organism>
<dbReference type="SMART" id="SM00020">
    <property type="entry name" value="Tryp_SPc"/>
    <property type="match status" value="1"/>
</dbReference>
<keyword evidence="1" id="KW-1015">Disulfide bond</keyword>
<reference evidence="5" key="1">
    <citation type="submission" date="2022-11" db="UniProtKB">
        <authorList>
            <consortium name="WormBaseParasite"/>
        </authorList>
    </citation>
    <scope>IDENTIFICATION</scope>
</reference>
<feature type="signal peptide" evidence="2">
    <location>
        <begin position="1"/>
        <end position="25"/>
    </location>
</feature>
<dbReference type="GO" id="GO:0006508">
    <property type="term" value="P:proteolysis"/>
    <property type="evidence" value="ECO:0007669"/>
    <property type="project" value="InterPro"/>
</dbReference>
<dbReference type="InterPro" id="IPR001254">
    <property type="entry name" value="Trypsin_dom"/>
</dbReference>
<dbReference type="Proteomes" id="UP000887566">
    <property type="component" value="Unplaced"/>
</dbReference>
<dbReference type="AlphaFoldDB" id="A0A914XS82"/>
<dbReference type="GO" id="GO:0004252">
    <property type="term" value="F:serine-type endopeptidase activity"/>
    <property type="evidence" value="ECO:0007669"/>
    <property type="project" value="InterPro"/>
</dbReference>
<dbReference type="PANTHER" id="PTHR24252:SF7">
    <property type="entry name" value="HYALIN"/>
    <property type="match status" value="1"/>
</dbReference>